<evidence type="ECO:0000256" key="6">
    <source>
        <dbReference type="ARBA" id="ARBA00023136"/>
    </source>
</evidence>
<keyword evidence="5 7" id="KW-1133">Transmembrane helix</keyword>
<evidence type="ECO:0000256" key="1">
    <source>
        <dbReference type="ARBA" id="ARBA00004651"/>
    </source>
</evidence>
<dbReference type="InterPro" id="IPR051393">
    <property type="entry name" value="ABC_transporter_permease"/>
</dbReference>
<feature type="domain" description="ABC transmembrane type-1" evidence="8">
    <location>
        <begin position="76"/>
        <end position="297"/>
    </location>
</feature>
<sequence length="307" mass="34424">MRMVPGVHLTYRTWRGIWAFLFLLPSLVLFGLIVVYPLGWAAWISLNDWGFLRLPAFIGMGNYARLLADPLFWKSLKVTLLWTVVVVPAILVFSLPLALILNAGWVKLKGLFRGIYFAPVVTNIVAAAFVWRWMFEPGTGVVNWILGSVGLGKPGWLADPAWALWAVMVVGVWKQIGQAMVLFLAGLQTIPEHYVEAARMDGAGRWQVFRHITLPLLNPTVLFVVVILVINALRVFTIPYVMSSGGLQMRTPGGPLDSTRVFVLHIYDIGFKQFELGYASANAFVLMALIIVVTLVQIRLIQRPFEY</sequence>
<protein>
    <submittedName>
        <fullName evidence="9">Sugar ABC transporter permease</fullName>
    </submittedName>
</protein>
<feature type="transmembrane region" description="Helical" evidence="7">
    <location>
        <begin position="16"/>
        <end position="38"/>
    </location>
</feature>
<dbReference type="PANTHER" id="PTHR30193">
    <property type="entry name" value="ABC TRANSPORTER PERMEASE PROTEIN"/>
    <property type="match status" value="1"/>
</dbReference>
<dbReference type="RefSeq" id="WP_324715487.1">
    <property type="nucleotide sequence ID" value="NZ_CP141615.1"/>
</dbReference>
<evidence type="ECO:0000256" key="3">
    <source>
        <dbReference type="ARBA" id="ARBA00022475"/>
    </source>
</evidence>
<evidence type="ECO:0000259" key="8">
    <source>
        <dbReference type="PROSITE" id="PS50928"/>
    </source>
</evidence>
<feature type="transmembrane region" description="Helical" evidence="7">
    <location>
        <begin position="80"/>
        <end position="103"/>
    </location>
</feature>
<dbReference type="InterPro" id="IPR035906">
    <property type="entry name" value="MetI-like_sf"/>
</dbReference>
<keyword evidence="4 7" id="KW-0812">Transmembrane</keyword>
<proteinExistence type="inferred from homology"/>
<feature type="transmembrane region" description="Helical" evidence="7">
    <location>
        <begin position="281"/>
        <end position="301"/>
    </location>
</feature>
<organism evidence="9 10">
    <name type="scientific">Carboxydichorda subterranea</name>
    <dbReference type="NCBI Taxonomy" id="3109565"/>
    <lineage>
        <taxon>Bacteria</taxon>
        <taxon>Bacillati</taxon>
        <taxon>Bacillota</taxon>
        <taxon>Limnochordia</taxon>
        <taxon>Limnochordales</taxon>
        <taxon>Geochordaceae</taxon>
        <taxon>Carboxydichorda</taxon>
    </lineage>
</organism>
<reference evidence="9 10" key="1">
    <citation type="journal article" date="2024" name="Front. Microbiol.">
        <title>Novel thermophilic genera Geochorda gen. nov. and Carboxydochorda gen. nov. from the deep terrestrial subsurface reveal the ecophysiological diversity in the class Limnochordia.</title>
        <authorList>
            <person name="Karnachuk O.V."/>
            <person name="Lukina A.P."/>
            <person name="Avakyan M.R."/>
            <person name="Kadnikov V.V."/>
            <person name="Begmatov S."/>
            <person name="Beletsky A.V."/>
            <person name="Vlasova K.G."/>
            <person name="Novikov A.A."/>
            <person name="Shcherbakova V.A."/>
            <person name="Mardanov A.V."/>
            <person name="Ravin N.V."/>
        </authorList>
    </citation>
    <scope>NUCLEOTIDE SEQUENCE [LARGE SCALE GENOMIC DNA]</scope>
    <source>
        <strain evidence="9 10">L945</strain>
    </source>
</reference>
<evidence type="ECO:0000256" key="5">
    <source>
        <dbReference type="ARBA" id="ARBA00022989"/>
    </source>
</evidence>
<dbReference type="Pfam" id="PF00528">
    <property type="entry name" value="BPD_transp_1"/>
    <property type="match status" value="1"/>
</dbReference>
<dbReference type="CDD" id="cd06261">
    <property type="entry name" value="TM_PBP2"/>
    <property type="match status" value="1"/>
</dbReference>
<name>A0ABZ1BUB6_9FIRM</name>
<evidence type="ECO:0000256" key="2">
    <source>
        <dbReference type="ARBA" id="ARBA00022448"/>
    </source>
</evidence>
<feature type="transmembrane region" description="Helical" evidence="7">
    <location>
        <begin position="208"/>
        <end position="233"/>
    </location>
</feature>
<dbReference type="SUPFAM" id="SSF161098">
    <property type="entry name" value="MetI-like"/>
    <property type="match status" value="1"/>
</dbReference>
<dbReference type="Gene3D" id="1.10.3720.10">
    <property type="entry name" value="MetI-like"/>
    <property type="match status" value="1"/>
</dbReference>
<dbReference type="PROSITE" id="PS50928">
    <property type="entry name" value="ABC_TM1"/>
    <property type="match status" value="1"/>
</dbReference>
<dbReference type="PANTHER" id="PTHR30193:SF37">
    <property type="entry name" value="INNER MEMBRANE ABC TRANSPORTER PERMEASE PROTEIN YCJO"/>
    <property type="match status" value="1"/>
</dbReference>
<evidence type="ECO:0000256" key="7">
    <source>
        <dbReference type="RuleBase" id="RU363032"/>
    </source>
</evidence>
<evidence type="ECO:0000256" key="4">
    <source>
        <dbReference type="ARBA" id="ARBA00022692"/>
    </source>
</evidence>
<comment type="subcellular location">
    <subcellularLocation>
        <location evidence="1 7">Cell membrane</location>
        <topology evidence="1 7">Multi-pass membrane protein</topology>
    </subcellularLocation>
</comment>
<comment type="similarity">
    <text evidence="7">Belongs to the binding-protein-dependent transport system permease family.</text>
</comment>
<dbReference type="Proteomes" id="UP001332192">
    <property type="component" value="Chromosome"/>
</dbReference>
<keyword evidence="2 7" id="KW-0813">Transport</keyword>
<evidence type="ECO:0000313" key="9">
    <source>
        <dbReference type="EMBL" id="WRP16215.1"/>
    </source>
</evidence>
<keyword evidence="3" id="KW-1003">Cell membrane</keyword>
<dbReference type="EMBL" id="CP141615">
    <property type="protein sequence ID" value="WRP16215.1"/>
    <property type="molecule type" value="Genomic_DNA"/>
</dbReference>
<feature type="transmembrane region" description="Helical" evidence="7">
    <location>
        <begin position="162"/>
        <end position="187"/>
    </location>
</feature>
<dbReference type="InterPro" id="IPR000515">
    <property type="entry name" value="MetI-like"/>
</dbReference>
<keyword evidence="10" id="KW-1185">Reference proteome</keyword>
<evidence type="ECO:0000313" key="10">
    <source>
        <dbReference type="Proteomes" id="UP001332192"/>
    </source>
</evidence>
<keyword evidence="6 7" id="KW-0472">Membrane</keyword>
<feature type="transmembrane region" description="Helical" evidence="7">
    <location>
        <begin position="115"/>
        <end position="134"/>
    </location>
</feature>
<gene>
    <name evidence="9" type="ORF">U7230_08875</name>
</gene>
<accession>A0ABZ1BUB6</accession>